<reference evidence="1" key="1">
    <citation type="submission" date="2022-02" db="EMBL/GenBank/DDBJ databases">
        <title>Plant Genome Project.</title>
        <authorList>
            <person name="Zhang R.-G."/>
        </authorList>
    </citation>
    <scope>NUCLEOTIDE SEQUENCE</scope>
    <source>
        <strain evidence="1">AT1</strain>
    </source>
</reference>
<name>A0ACC0P3V2_RHOML</name>
<dbReference type="EMBL" id="CM046391">
    <property type="protein sequence ID" value="KAI8560328.1"/>
    <property type="molecule type" value="Genomic_DNA"/>
</dbReference>
<evidence type="ECO:0000313" key="1">
    <source>
        <dbReference type="EMBL" id="KAI8560328.1"/>
    </source>
</evidence>
<organism evidence="1 2">
    <name type="scientific">Rhododendron molle</name>
    <name type="common">Chinese azalea</name>
    <name type="synonym">Azalea mollis</name>
    <dbReference type="NCBI Taxonomy" id="49168"/>
    <lineage>
        <taxon>Eukaryota</taxon>
        <taxon>Viridiplantae</taxon>
        <taxon>Streptophyta</taxon>
        <taxon>Embryophyta</taxon>
        <taxon>Tracheophyta</taxon>
        <taxon>Spermatophyta</taxon>
        <taxon>Magnoliopsida</taxon>
        <taxon>eudicotyledons</taxon>
        <taxon>Gunneridae</taxon>
        <taxon>Pentapetalae</taxon>
        <taxon>asterids</taxon>
        <taxon>Ericales</taxon>
        <taxon>Ericaceae</taxon>
        <taxon>Ericoideae</taxon>
        <taxon>Rhodoreae</taxon>
        <taxon>Rhododendron</taxon>
    </lineage>
</organism>
<gene>
    <name evidence="1" type="ORF">RHMOL_Rhmol04G0246800</name>
</gene>
<proteinExistence type="predicted"/>
<keyword evidence="2" id="KW-1185">Reference proteome</keyword>
<accession>A0ACC0P3V2</accession>
<sequence length="92" mass="9764">MCRPGTDNLGAGAVGSGMDSGERRRSCGFWMLDPVILGYGKGQLTGFPFDPNAVVDVKPNSYSAIIGKALWSSIRLEQAQEVSMHKGCDIGS</sequence>
<protein>
    <submittedName>
        <fullName evidence="1">Uncharacterized protein</fullName>
    </submittedName>
</protein>
<dbReference type="Proteomes" id="UP001062846">
    <property type="component" value="Chromosome 4"/>
</dbReference>
<comment type="caution">
    <text evidence="1">The sequence shown here is derived from an EMBL/GenBank/DDBJ whole genome shotgun (WGS) entry which is preliminary data.</text>
</comment>
<evidence type="ECO:0000313" key="2">
    <source>
        <dbReference type="Proteomes" id="UP001062846"/>
    </source>
</evidence>